<proteinExistence type="predicted"/>
<dbReference type="Pfam" id="PF19795">
    <property type="entry name" value="DUF6279"/>
    <property type="match status" value="1"/>
</dbReference>
<gene>
    <name evidence="1" type="ORF">K05K4_44610</name>
</gene>
<accession>A0A1W6TK02</accession>
<dbReference type="RefSeq" id="WP_086047499.1">
    <property type="nucleotide sequence ID" value="NZ_CP017890.1"/>
</dbReference>
<protein>
    <recommendedName>
        <fullName evidence="2">Lipoprotein</fullName>
    </recommendedName>
</protein>
<reference evidence="1" key="1">
    <citation type="submission" date="2016-10" db="EMBL/GenBank/DDBJ databases">
        <title>The High Quality Genome of Vibrio alginolyticus K01M1.</title>
        <authorList>
            <person name="Wendling C."/>
            <person name="Chibani C.M."/>
            <person name="Hertel R."/>
            <person name="Sproer C."/>
            <person name="Bunk B."/>
            <person name="Overmann J."/>
            <person name="Roth O."/>
            <person name="Liesegang H."/>
        </authorList>
    </citation>
    <scope>NUCLEOTIDE SEQUENCE</scope>
    <source>
        <strain evidence="1">K05K4</strain>
    </source>
</reference>
<dbReference type="PROSITE" id="PS51257">
    <property type="entry name" value="PROKAR_LIPOPROTEIN"/>
    <property type="match status" value="1"/>
</dbReference>
<evidence type="ECO:0000313" key="1">
    <source>
        <dbReference type="EMBL" id="ARP21178.1"/>
    </source>
</evidence>
<dbReference type="EMBL" id="CP017903">
    <property type="protein sequence ID" value="ARP21178.1"/>
    <property type="molecule type" value="Genomic_DNA"/>
</dbReference>
<name>A0A1W6TK02_VIBAL</name>
<evidence type="ECO:0008006" key="2">
    <source>
        <dbReference type="Google" id="ProtNLM"/>
    </source>
</evidence>
<sequence>MTKLKGVSNKALRYGLLFCFVFLLAGCAKKFLYSNIDWFVLDYLEDYVSLQGEQKVLVEERLLLLADWHKKEELPLYIEHLKDLERLKASDITLNYLQQNRDRMRAHYDRVVSKAAPDLFALSLQLTKEQEREFLSNVQEHYQERNAKYADKTEDEVREIILDNTEEWMEEWLGNLSGNQRQLAQRFSQQVVLNSPLWRDYRATVYQELEYLFDNKSNVVTYQDIFMRLLFEPESYYSEQLSLNIDSNFALVDQLTLDVSRSMTDKQWRHFREKVKEWRVLAEELLD</sequence>
<dbReference type="InterPro" id="IPR016875">
    <property type="entry name" value="UCP028200"/>
</dbReference>
<organism evidence="1">
    <name type="scientific">Vibrio alginolyticus</name>
    <dbReference type="NCBI Taxonomy" id="663"/>
    <lineage>
        <taxon>Bacteria</taxon>
        <taxon>Pseudomonadati</taxon>
        <taxon>Pseudomonadota</taxon>
        <taxon>Gammaproteobacteria</taxon>
        <taxon>Vibrionales</taxon>
        <taxon>Vibrionaceae</taxon>
        <taxon>Vibrio</taxon>
    </lineage>
</organism>
<dbReference type="PIRSF" id="PIRSF028200">
    <property type="entry name" value="UCP028200"/>
    <property type="match status" value="1"/>
</dbReference>
<dbReference type="AlphaFoldDB" id="A0A1W6TK02"/>